<dbReference type="SUPFAM" id="SSF46689">
    <property type="entry name" value="Homeodomain-like"/>
    <property type="match status" value="2"/>
</dbReference>
<dbReference type="Pfam" id="PF17853">
    <property type="entry name" value="GGDEF_2"/>
    <property type="match status" value="1"/>
</dbReference>
<evidence type="ECO:0000256" key="7">
    <source>
        <dbReference type="ARBA" id="ARBA00023163"/>
    </source>
</evidence>
<accession>A0ABS2N4C7</accession>
<keyword evidence="3 8" id="KW-0597">Phosphoprotein</keyword>
<feature type="domain" description="Response regulatory" evidence="10">
    <location>
        <begin position="3"/>
        <end position="120"/>
    </location>
</feature>
<dbReference type="InterPro" id="IPR009057">
    <property type="entry name" value="Homeodomain-like_sf"/>
</dbReference>
<dbReference type="CDD" id="cd17536">
    <property type="entry name" value="REC_YesN-like"/>
    <property type="match status" value="1"/>
</dbReference>
<evidence type="ECO:0000256" key="1">
    <source>
        <dbReference type="ARBA" id="ARBA00004496"/>
    </source>
</evidence>
<dbReference type="RefSeq" id="WP_204501639.1">
    <property type="nucleotide sequence ID" value="NZ_JAFBDR010000024.1"/>
</dbReference>
<dbReference type="Gene3D" id="3.40.50.2300">
    <property type="match status" value="1"/>
</dbReference>
<dbReference type="InterPro" id="IPR041522">
    <property type="entry name" value="CdaR_GGDEF"/>
</dbReference>
<dbReference type="InterPro" id="IPR011006">
    <property type="entry name" value="CheY-like_superfamily"/>
</dbReference>
<dbReference type="InterPro" id="IPR018060">
    <property type="entry name" value="HTH_AraC"/>
</dbReference>
<evidence type="ECO:0000256" key="5">
    <source>
        <dbReference type="ARBA" id="ARBA00023015"/>
    </source>
</evidence>
<dbReference type="PRINTS" id="PR00032">
    <property type="entry name" value="HTHARAC"/>
</dbReference>
<dbReference type="EMBL" id="JAFBDR010000024">
    <property type="protein sequence ID" value="MBM7572969.1"/>
    <property type="molecule type" value="Genomic_DNA"/>
</dbReference>
<dbReference type="InterPro" id="IPR020449">
    <property type="entry name" value="Tscrpt_reg_AraC-type_HTH"/>
</dbReference>
<dbReference type="PANTHER" id="PTHR42713:SF3">
    <property type="entry name" value="TRANSCRIPTIONAL REGULATORY PROTEIN HPTR"/>
    <property type="match status" value="1"/>
</dbReference>
<dbReference type="Pfam" id="PF12833">
    <property type="entry name" value="HTH_18"/>
    <property type="match status" value="1"/>
</dbReference>
<evidence type="ECO:0000256" key="2">
    <source>
        <dbReference type="ARBA" id="ARBA00022490"/>
    </source>
</evidence>
<evidence type="ECO:0000256" key="3">
    <source>
        <dbReference type="ARBA" id="ARBA00022553"/>
    </source>
</evidence>
<reference evidence="11 12" key="1">
    <citation type="submission" date="2021-01" db="EMBL/GenBank/DDBJ databases">
        <title>Genomic Encyclopedia of Type Strains, Phase IV (KMG-IV): sequencing the most valuable type-strain genomes for metagenomic binning, comparative biology and taxonomic classification.</title>
        <authorList>
            <person name="Goeker M."/>
        </authorList>
    </citation>
    <scope>NUCLEOTIDE SEQUENCE [LARGE SCALE GENOMIC DNA]</scope>
    <source>
        <strain evidence="11 12">DSM 23711</strain>
    </source>
</reference>
<comment type="subcellular location">
    <subcellularLocation>
        <location evidence="1">Cytoplasm</location>
    </subcellularLocation>
</comment>
<dbReference type="SMART" id="SM00448">
    <property type="entry name" value="REC"/>
    <property type="match status" value="1"/>
</dbReference>
<evidence type="ECO:0000313" key="11">
    <source>
        <dbReference type="EMBL" id="MBM7572969.1"/>
    </source>
</evidence>
<evidence type="ECO:0000259" key="10">
    <source>
        <dbReference type="PROSITE" id="PS50110"/>
    </source>
</evidence>
<dbReference type="InterPro" id="IPR051552">
    <property type="entry name" value="HptR"/>
</dbReference>
<protein>
    <submittedName>
        <fullName evidence="11">Two-component system response regulator YesN</fullName>
    </submittedName>
</protein>
<keyword evidence="4" id="KW-0902">Two-component regulatory system</keyword>
<evidence type="ECO:0000256" key="8">
    <source>
        <dbReference type="PROSITE-ProRule" id="PRU00169"/>
    </source>
</evidence>
<keyword evidence="6" id="KW-0238">DNA-binding</keyword>
<dbReference type="Proteomes" id="UP001296943">
    <property type="component" value="Unassembled WGS sequence"/>
</dbReference>
<proteinExistence type="predicted"/>
<gene>
    <name evidence="11" type="ORF">JOC48_003517</name>
</gene>
<keyword evidence="5" id="KW-0805">Transcription regulation</keyword>
<comment type="caution">
    <text evidence="11">The sequence shown here is derived from an EMBL/GenBank/DDBJ whole genome shotgun (WGS) entry which is preliminary data.</text>
</comment>
<evidence type="ECO:0000313" key="12">
    <source>
        <dbReference type="Proteomes" id="UP001296943"/>
    </source>
</evidence>
<evidence type="ECO:0000259" key="9">
    <source>
        <dbReference type="PROSITE" id="PS01124"/>
    </source>
</evidence>
<dbReference type="PROSITE" id="PS01124">
    <property type="entry name" value="HTH_ARAC_FAMILY_2"/>
    <property type="match status" value="1"/>
</dbReference>
<name>A0ABS2N4C7_9BACI</name>
<dbReference type="Gene3D" id="1.10.10.60">
    <property type="entry name" value="Homeodomain-like"/>
    <property type="match status" value="2"/>
</dbReference>
<feature type="domain" description="HTH araC/xylS-type" evidence="9">
    <location>
        <begin position="437"/>
        <end position="535"/>
    </location>
</feature>
<keyword evidence="12" id="KW-1185">Reference proteome</keyword>
<dbReference type="SMART" id="SM00342">
    <property type="entry name" value="HTH_ARAC"/>
    <property type="match status" value="1"/>
</dbReference>
<keyword evidence="2" id="KW-0963">Cytoplasm</keyword>
<dbReference type="Pfam" id="PF00072">
    <property type="entry name" value="Response_reg"/>
    <property type="match status" value="1"/>
</dbReference>
<organism evidence="11 12">
    <name type="scientific">Aquibacillus albus</name>
    <dbReference type="NCBI Taxonomy" id="1168171"/>
    <lineage>
        <taxon>Bacteria</taxon>
        <taxon>Bacillati</taxon>
        <taxon>Bacillota</taxon>
        <taxon>Bacilli</taxon>
        <taxon>Bacillales</taxon>
        <taxon>Bacillaceae</taxon>
        <taxon>Aquibacillus</taxon>
    </lineage>
</organism>
<dbReference type="PROSITE" id="PS50110">
    <property type="entry name" value="RESPONSE_REGULATORY"/>
    <property type="match status" value="1"/>
</dbReference>
<evidence type="ECO:0000256" key="4">
    <source>
        <dbReference type="ARBA" id="ARBA00023012"/>
    </source>
</evidence>
<dbReference type="InterPro" id="IPR001789">
    <property type="entry name" value="Sig_transdc_resp-reg_receiver"/>
</dbReference>
<feature type="modified residue" description="4-aspartylphosphate" evidence="8">
    <location>
        <position position="55"/>
    </location>
</feature>
<dbReference type="PANTHER" id="PTHR42713">
    <property type="entry name" value="HISTIDINE KINASE-RELATED"/>
    <property type="match status" value="1"/>
</dbReference>
<dbReference type="SUPFAM" id="SSF52172">
    <property type="entry name" value="CheY-like"/>
    <property type="match status" value="1"/>
</dbReference>
<evidence type="ECO:0000256" key="6">
    <source>
        <dbReference type="ARBA" id="ARBA00023125"/>
    </source>
</evidence>
<keyword evidence="7" id="KW-0804">Transcription</keyword>
<sequence>MIKLLIAEDEQTIRDGIVSSIDWQKHNIDVCAEASNGEEALYLVESLNPNIVITDIQMPRMSGLNFIQRAKDKGFSFEAIVLTGYEDFNYAKDAIRLNVFDYILKPALPDKILETTLQAKQKIEQAQLMDQQVQLLEQYTDKRNYLDKVEKLNYWFHFPEQSRTDNKEECINDLKMRFNTNQDIQIGIVRCTNQSSSYYMDDYELFKFACLNITSETLSPFYKGNMEVLFNHELLVWVANTDTEYKPSELKPYLSQLMDNFKRYLKLPIYIGIGNPKQTINDLHQTYKEAKQALDEHYYHKEKHAFFFIELTDRDDKLILHDRQLLKLEDDLVKSIYNKQYDAALDMLESWLTYLKESTFYPKDQVNLKAIALIIEMQKFVRGKTHTKIKWENDFINWIEQMPTMRTFDDMSSILKKIFQNVFEILTSERPVHRTVQRAKSIIQDRYYDKNLTLESIANEVFVSSAYLSSLFKQELGIKFLDYLHQYRISQANILLSQDFKIYEVADEVGYKDERHFSTTFKKWTGITPSQFQKEAKIIK</sequence>